<dbReference type="InterPro" id="IPR012854">
    <property type="entry name" value="Cu_amine_oxidase-like_N"/>
</dbReference>
<evidence type="ECO:0000259" key="3">
    <source>
        <dbReference type="Pfam" id="PF11738"/>
    </source>
</evidence>
<evidence type="ECO:0000259" key="2">
    <source>
        <dbReference type="Pfam" id="PF07833"/>
    </source>
</evidence>
<name>A0A934J5F0_9BACL</name>
<comment type="caution">
    <text evidence="5">The sequence shown here is derived from an EMBL/GenBank/DDBJ whole genome shotgun (WGS) entry which is preliminary data.</text>
</comment>
<sequence>MNRKAGKQKKLMRWIAGPMAAAIVLGTVVAATPPLAGAKAYAASDYTIQFKVLNIKVNGQNMKVPGGISPDGDTYVGLRFLSDELGLTTTWDKKTKVVTVSSPTKTMTMINQSIEYKINGHQITGKPVVEMNNSTYLPLRFLLEQMGYEIGYSNKEQLVTITPIIENSLVLTNKRIDQSKPGKEFVIQYPQITGMSEPEAQAKINSFLEQEAEKYEQAGEDLYKEINDADVPKDGGLYYGVNYTITYNQNDRLSMHFDVAQYTGGAHGIYDMQSHTFDLKSGKEITLKEAAKNNSAYKHIINTEIKKQIKQRGYELLEPFESISDDQRFYLRGNAIIVYFSLYEYTPYALGIPEFSIPLDKF</sequence>
<dbReference type="Gene3D" id="3.90.640.20">
    <property type="entry name" value="Heat-shock cognate protein, ATPase"/>
    <property type="match status" value="1"/>
</dbReference>
<dbReference type="Gene3D" id="3.30.565.40">
    <property type="entry name" value="Fervidobacterium nodosum Rt17-B1 like"/>
    <property type="match status" value="1"/>
</dbReference>
<proteinExistence type="predicted"/>
<dbReference type="Gene3D" id="3.30.457.10">
    <property type="entry name" value="Copper amine oxidase-like, N-terminal domain"/>
    <property type="match status" value="1"/>
</dbReference>
<dbReference type="InterPro" id="IPR036582">
    <property type="entry name" value="Mao_N_sf"/>
</dbReference>
<feature type="domain" description="Copper amine oxidase-like N-terminal" evidence="2">
    <location>
        <begin position="57"/>
        <end position="161"/>
    </location>
</feature>
<dbReference type="Proteomes" id="UP000640274">
    <property type="component" value="Unassembled WGS sequence"/>
</dbReference>
<feature type="domain" description="DUF3298" evidence="3">
    <location>
        <begin position="292"/>
        <end position="359"/>
    </location>
</feature>
<evidence type="ECO:0000313" key="6">
    <source>
        <dbReference type="Proteomes" id="UP000640274"/>
    </source>
</evidence>
<evidence type="ECO:0000313" key="5">
    <source>
        <dbReference type="EMBL" id="MBJ6360697.1"/>
    </source>
</evidence>
<dbReference type="InterPro" id="IPR021729">
    <property type="entry name" value="DUF3298"/>
</dbReference>
<evidence type="ECO:0000256" key="1">
    <source>
        <dbReference type="SAM" id="SignalP"/>
    </source>
</evidence>
<dbReference type="Pfam" id="PF07833">
    <property type="entry name" value="Cu_amine_oxidN1"/>
    <property type="match status" value="1"/>
</dbReference>
<dbReference type="InterPro" id="IPR037126">
    <property type="entry name" value="PdaC/RsiV-like_sf"/>
</dbReference>
<dbReference type="Pfam" id="PF13739">
    <property type="entry name" value="PdaC"/>
    <property type="match status" value="1"/>
</dbReference>
<dbReference type="Pfam" id="PF11738">
    <property type="entry name" value="DUF3298"/>
    <property type="match status" value="1"/>
</dbReference>
<dbReference type="AlphaFoldDB" id="A0A934J5F0"/>
<dbReference type="InterPro" id="IPR025303">
    <property type="entry name" value="PdaC"/>
</dbReference>
<dbReference type="SUPFAM" id="SSF55383">
    <property type="entry name" value="Copper amine oxidase, domain N"/>
    <property type="match status" value="1"/>
</dbReference>
<gene>
    <name evidence="5" type="ORF">JFN88_05100</name>
</gene>
<protein>
    <submittedName>
        <fullName evidence="5">DUF4163 domain-containing protein</fullName>
    </submittedName>
</protein>
<feature type="signal peptide" evidence="1">
    <location>
        <begin position="1"/>
        <end position="30"/>
    </location>
</feature>
<reference evidence="5" key="1">
    <citation type="submission" date="2020-12" db="EMBL/GenBank/DDBJ databases">
        <authorList>
            <person name="Huq M.A."/>
        </authorList>
    </citation>
    <scope>NUCLEOTIDE SEQUENCE</scope>
    <source>
        <strain evidence="5">MAHUQ-46</strain>
    </source>
</reference>
<keyword evidence="1" id="KW-0732">Signal</keyword>
<feature type="domain" description="Deacetylase PdaC" evidence="4">
    <location>
        <begin position="184"/>
        <end position="269"/>
    </location>
</feature>
<organism evidence="5 6">
    <name type="scientific">Paenibacillus roseus</name>
    <dbReference type="NCBI Taxonomy" id="2798579"/>
    <lineage>
        <taxon>Bacteria</taxon>
        <taxon>Bacillati</taxon>
        <taxon>Bacillota</taxon>
        <taxon>Bacilli</taxon>
        <taxon>Bacillales</taxon>
        <taxon>Paenibacillaceae</taxon>
        <taxon>Paenibacillus</taxon>
    </lineage>
</organism>
<feature type="chain" id="PRO_5037404429" evidence="1">
    <location>
        <begin position="31"/>
        <end position="362"/>
    </location>
</feature>
<accession>A0A934J5F0</accession>
<dbReference type="RefSeq" id="WP_199018250.1">
    <property type="nucleotide sequence ID" value="NZ_JAELUP010000013.1"/>
</dbReference>
<evidence type="ECO:0000259" key="4">
    <source>
        <dbReference type="Pfam" id="PF13739"/>
    </source>
</evidence>
<keyword evidence="6" id="KW-1185">Reference proteome</keyword>
<dbReference type="EMBL" id="JAELUP010000013">
    <property type="protein sequence ID" value="MBJ6360697.1"/>
    <property type="molecule type" value="Genomic_DNA"/>
</dbReference>